<dbReference type="InterPro" id="IPR046960">
    <property type="entry name" value="PPR_At4g14850-like_plant"/>
</dbReference>
<dbReference type="EMBL" id="JXTC01000292">
    <property type="protein sequence ID" value="PON68824.1"/>
    <property type="molecule type" value="Genomic_DNA"/>
</dbReference>
<dbReference type="NCBIfam" id="TIGR00756">
    <property type="entry name" value="PPR"/>
    <property type="match status" value="1"/>
</dbReference>
<evidence type="ECO:0000313" key="4">
    <source>
        <dbReference type="Proteomes" id="UP000237000"/>
    </source>
</evidence>
<dbReference type="STRING" id="63057.A0A2P5D6B9"/>
<dbReference type="AlphaFoldDB" id="A0A2P5D6B9"/>
<gene>
    <name evidence="3" type="ORF">TorRG33x02_261060</name>
</gene>
<dbReference type="PANTHER" id="PTHR24015:SF344">
    <property type="entry name" value="OS07G0203900 PROTEIN"/>
    <property type="match status" value="1"/>
</dbReference>
<name>A0A2P5D6B9_TREOI</name>
<comment type="caution">
    <text evidence="3">The sequence shown here is derived from an EMBL/GenBank/DDBJ whole genome shotgun (WGS) entry which is preliminary data.</text>
</comment>
<keyword evidence="1" id="KW-0677">Repeat</keyword>
<evidence type="ECO:0000313" key="3">
    <source>
        <dbReference type="EMBL" id="PON68824.1"/>
    </source>
</evidence>
<dbReference type="PROSITE" id="PS51375">
    <property type="entry name" value="PPR"/>
    <property type="match status" value="1"/>
</dbReference>
<keyword evidence="4" id="KW-1185">Reference proteome</keyword>
<feature type="repeat" description="PPR" evidence="2">
    <location>
        <begin position="194"/>
        <end position="228"/>
    </location>
</feature>
<evidence type="ECO:0000256" key="2">
    <source>
        <dbReference type="PROSITE-ProRule" id="PRU00708"/>
    </source>
</evidence>
<proteinExistence type="predicted"/>
<evidence type="ECO:0000256" key="1">
    <source>
        <dbReference type="ARBA" id="ARBA00022737"/>
    </source>
</evidence>
<dbReference type="InterPro" id="IPR002885">
    <property type="entry name" value="PPR_rpt"/>
</dbReference>
<sequence>MRNPPRAANHVVSRALTTQSDHHGSDSAAVKLSEEDDVELLYQSIQHGSSPSPQNLSELVSLCAIMASLDMGVQTHAAIFKSGFCSNVYICSALVDIYGKCGTMTDAQKADCPQMAIGFFQKMLKEGLVPTLFSLSGALVGCSQLGAQKLGTQVHYNGFEFNGYVAVTLVTTYSRCNSSLEDFDKLCSCVTIWDNISWNAVIAGFSNLGIGKQALKCFSEMRKTGVNVDLFTLASVLRAISTMSALKEGNQIHAHVCKTLHGSNLYIQNGLVSMYARCGAIDDSRGLLP</sequence>
<organism evidence="3 4">
    <name type="scientific">Trema orientale</name>
    <name type="common">Charcoal tree</name>
    <name type="synonym">Celtis orientalis</name>
    <dbReference type="NCBI Taxonomy" id="63057"/>
    <lineage>
        <taxon>Eukaryota</taxon>
        <taxon>Viridiplantae</taxon>
        <taxon>Streptophyta</taxon>
        <taxon>Embryophyta</taxon>
        <taxon>Tracheophyta</taxon>
        <taxon>Spermatophyta</taxon>
        <taxon>Magnoliopsida</taxon>
        <taxon>eudicotyledons</taxon>
        <taxon>Gunneridae</taxon>
        <taxon>Pentapetalae</taxon>
        <taxon>rosids</taxon>
        <taxon>fabids</taxon>
        <taxon>Rosales</taxon>
        <taxon>Cannabaceae</taxon>
        <taxon>Trema</taxon>
    </lineage>
</organism>
<protein>
    <submittedName>
        <fullName evidence="3">Pentatricopeptide repeat</fullName>
    </submittedName>
</protein>
<dbReference type="Gene3D" id="1.25.40.10">
    <property type="entry name" value="Tetratricopeptide repeat domain"/>
    <property type="match status" value="1"/>
</dbReference>
<dbReference type="GO" id="GO:0009451">
    <property type="term" value="P:RNA modification"/>
    <property type="evidence" value="ECO:0007669"/>
    <property type="project" value="InterPro"/>
</dbReference>
<accession>A0A2P5D6B9</accession>
<dbReference type="Pfam" id="PF13041">
    <property type="entry name" value="PPR_2"/>
    <property type="match status" value="1"/>
</dbReference>
<reference evidence="4" key="1">
    <citation type="submission" date="2016-06" db="EMBL/GenBank/DDBJ databases">
        <title>Parallel loss of symbiosis genes in relatives of nitrogen-fixing non-legume Parasponia.</title>
        <authorList>
            <person name="Van Velzen R."/>
            <person name="Holmer R."/>
            <person name="Bu F."/>
            <person name="Rutten L."/>
            <person name="Van Zeijl A."/>
            <person name="Liu W."/>
            <person name="Santuari L."/>
            <person name="Cao Q."/>
            <person name="Sharma T."/>
            <person name="Shen D."/>
            <person name="Roswanjaya Y."/>
            <person name="Wardhani T."/>
            <person name="Kalhor M.S."/>
            <person name="Jansen J."/>
            <person name="Van den Hoogen J."/>
            <person name="Gungor B."/>
            <person name="Hartog M."/>
            <person name="Hontelez J."/>
            <person name="Verver J."/>
            <person name="Yang W.-C."/>
            <person name="Schijlen E."/>
            <person name="Repin R."/>
            <person name="Schilthuizen M."/>
            <person name="Schranz E."/>
            <person name="Heidstra R."/>
            <person name="Miyata K."/>
            <person name="Fedorova E."/>
            <person name="Kohlen W."/>
            <person name="Bisseling T."/>
            <person name="Smit S."/>
            <person name="Geurts R."/>
        </authorList>
    </citation>
    <scope>NUCLEOTIDE SEQUENCE [LARGE SCALE GENOMIC DNA]</scope>
    <source>
        <strain evidence="4">cv. RG33-2</strain>
    </source>
</reference>
<dbReference type="PANTHER" id="PTHR24015">
    <property type="entry name" value="OS07G0578800 PROTEIN-RELATED"/>
    <property type="match status" value="1"/>
</dbReference>
<dbReference type="InParanoid" id="A0A2P5D6B9"/>
<dbReference type="Proteomes" id="UP000237000">
    <property type="component" value="Unassembled WGS sequence"/>
</dbReference>
<dbReference type="OrthoDB" id="185373at2759"/>
<dbReference type="GO" id="GO:0003723">
    <property type="term" value="F:RNA binding"/>
    <property type="evidence" value="ECO:0007669"/>
    <property type="project" value="InterPro"/>
</dbReference>
<dbReference type="InterPro" id="IPR011990">
    <property type="entry name" value="TPR-like_helical_dom_sf"/>
</dbReference>